<dbReference type="Proteomes" id="UP001361239">
    <property type="component" value="Unassembled WGS sequence"/>
</dbReference>
<protein>
    <recommendedName>
        <fullName evidence="2">inorganic diphosphatase</fullName>
        <ecNumber evidence="2">3.6.1.1</ecNumber>
    </recommendedName>
</protein>
<comment type="caution">
    <text evidence="6">The sequence shown here is derived from an EMBL/GenBank/DDBJ whole genome shotgun (WGS) entry which is preliminary data.</text>
</comment>
<proteinExistence type="predicted"/>
<evidence type="ECO:0000313" key="6">
    <source>
        <dbReference type="EMBL" id="MEJ5976627.1"/>
    </source>
</evidence>
<sequence>MNLLDLPHQLDRKALTCRAIIETPKGRQGKFDYDPKSGLFELAGILPTGMSFPLAFGFIPGTLGGDGDPIDVLVLAEEDLPIGCLLPVRLLGVIEARQTEGNSTVRNDRIIAKASASRLFAGVDGIADLGEPFSAELARFFEVYNSLKDHHFEVLAIADAERAAKLIAEGSR</sequence>
<name>A0ABU8RV41_9SPHN</name>
<keyword evidence="5" id="KW-0460">Magnesium</keyword>
<dbReference type="PANTHER" id="PTHR10286">
    <property type="entry name" value="INORGANIC PYROPHOSPHATASE"/>
    <property type="match status" value="1"/>
</dbReference>
<evidence type="ECO:0000313" key="7">
    <source>
        <dbReference type="Proteomes" id="UP001361239"/>
    </source>
</evidence>
<dbReference type="Pfam" id="PF00719">
    <property type="entry name" value="Pyrophosphatase"/>
    <property type="match status" value="1"/>
</dbReference>
<keyword evidence="4" id="KW-0378">Hydrolase</keyword>
<evidence type="ECO:0000256" key="2">
    <source>
        <dbReference type="ARBA" id="ARBA00012146"/>
    </source>
</evidence>
<dbReference type="RefSeq" id="WP_339586533.1">
    <property type="nucleotide sequence ID" value="NZ_JBBHJZ010000001.1"/>
</dbReference>
<accession>A0ABU8RV41</accession>
<evidence type="ECO:0000256" key="1">
    <source>
        <dbReference type="ARBA" id="ARBA00001946"/>
    </source>
</evidence>
<keyword evidence="7" id="KW-1185">Reference proteome</keyword>
<dbReference type="SUPFAM" id="SSF50324">
    <property type="entry name" value="Inorganic pyrophosphatase"/>
    <property type="match status" value="1"/>
</dbReference>
<organism evidence="6 7">
    <name type="scientific">Novosphingobium anseongense</name>
    <dbReference type="NCBI Taxonomy" id="3133436"/>
    <lineage>
        <taxon>Bacteria</taxon>
        <taxon>Pseudomonadati</taxon>
        <taxon>Pseudomonadota</taxon>
        <taxon>Alphaproteobacteria</taxon>
        <taxon>Sphingomonadales</taxon>
        <taxon>Sphingomonadaceae</taxon>
        <taxon>Novosphingobium</taxon>
    </lineage>
</organism>
<evidence type="ECO:0000256" key="3">
    <source>
        <dbReference type="ARBA" id="ARBA00022723"/>
    </source>
</evidence>
<gene>
    <name evidence="6" type="ORF">WG901_08275</name>
</gene>
<dbReference type="EMBL" id="JBBHJZ010000001">
    <property type="protein sequence ID" value="MEJ5976627.1"/>
    <property type="molecule type" value="Genomic_DNA"/>
</dbReference>
<reference evidence="6 7" key="1">
    <citation type="submission" date="2024-03" db="EMBL/GenBank/DDBJ databases">
        <authorList>
            <person name="Jo J.-H."/>
        </authorList>
    </citation>
    <scope>NUCLEOTIDE SEQUENCE [LARGE SCALE GENOMIC DNA]</scope>
    <source>
        <strain evidence="6 7">PS1R-30</strain>
    </source>
</reference>
<comment type="cofactor">
    <cofactor evidence="1">
        <name>Mg(2+)</name>
        <dbReference type="ChEBI" id="CHEBI:18420"/>
    </cofactor>
</comment>
<keyword evidence="3" id="KW-0479">Metal-binding</keyword>
<dbReference type="EC" id="3.6.1.1" evidence="2"/>
<evidence type="ECO:0000256" key="5">
    <source>
        <dbReference type="ARBA" id="ARBA00022842"/>
    </source>
</evidence>
<dbReference type="PROSITE" id="PS00387">
    <property type="entry name" value="PPASE"/>
    <property type="match status" value="1"/>
</dbReference>
<dbReference type="InterPro" id="IPR008162">
    <property type="entry name" value="Pyrophosphatase"/>
</dbReference>
<dbReference type="Gene3D" id="3.90.80.10">
    <property type="entry name" value="Inorganic pyrophosphatase"/>
    <property type="match status" value="1"/>
</dbReference>
<evidence type="ECO:0000256" key="4">
    <source>
        <dbReference type="ARBA" id="ARBA00022801"/>
    </source>
</evidence>
<dbReference type="InterPro" id="IPR036649">
    <property type="entry name" value="Pyrophosphatase_sf"/>
</dbReference>